<organism evidence="2 3">
    <name type="scientific">Didymella heteroderae</name>
    <dbReference type="NCBI Taxonomy" id="1769908"/>
    <lineage>
        <taxon>Eukaryota</taxon>
        <taxon>Fungi</taxon>
        <taxon>Dikarya</taxon>
        <taxon>Ascomycota</taxon>
        <taxon>Pezizomycotina</taxon>
        <taxon>Dothideomycetes</taxon>
        <taxon>Pleosporomycetidae</taxon>
        <taxon>Pleosporales</taxon>
        <taxon>Pleosporineae</taxon>
        <taxon>Didymellaceae</taxon>
        <taxon>Didymella</taxon>
    </lineage>
</organism>
<dbReference type="EMBL" id="SWKV01000008">
    <property type="protein sequence ID" value="KAF3044594.1"/>
    <property type="molecule type" value="Genomic_DNA"/>
</dbReference>
<evidence type="ECO:0000256" key="1">
    <source>
        <dbReference type="SAM" id="MobiDB-lite"/>
    </source>
</evidence>
<sequence length="154" mass="17142">MVLGNPYFHGLEITNSRANTSTRNAMLRNTILSLLGKPSRLDTAREHITLATLDLPEKIGTWKCICGHMNSIYHIPSHLHPLGIMACAREECGLTWHPSTNPITPHHRSDLVIVVRLPDPEKPSEDDAPYILPHPKKSVPKKIEDSACPAGYGW</sequence>
<reference evidence="2" key="1">
    <citation type="submission" date="2019-04" db="EMBL/GenBank/DDBJ databases">
        <title>Sequencing of skin fungus with MAO and IRED activity.</title>
        <authorList>
            <person name="Marsaioli A.J."/>
            <person name="Bonatto J.M.C."/>
            <person name="Reis Junior O."/>
        </authorList>
    </citation>
    <scope>NUCLEOTIDE SEQUENCE</scope>
    <source>
        <strain evidence="2">28M1</strain>
    </source>
</reference>
<keyword evidence="3" id="KW-1185">Reference proteome</keyword>
<evidence type="ECO:0000313" key="3">
    <source>
        <dbReference type="Proteomes" id="UP000758155"/>
    </source>
</evidence>
<evidence type="ECO:0000313" key="2">
    <source>
        <dbReference type="EMBL" id="KAF3044594.1"/>
    </source>
</evidence>
<dbReference type="AlphaFoldDB" id="A0A9P4WX48"/>
<accession>A0A9P4WX48</accession>
<name>A0A9P4WX48_9PLEO</name>
<feature type="region of interest" description="Disordered" evidence="1">
    <location>
        <begin position="123"/>
        <end position="154"/>
    </location>
</feature>
<proteinExistence type="predicted"/>
<dbReference type="OrthoDB" id="3765785at2759"/>
<protein>
    <submittedName>
        <fullName evidence="2">Uncharacterized protein</fullName>
    </submittedName>
</protein>
<comment type="caution">
    <text evidence="2">The sequence shown here is derived from an EMBL/GenBank/DDBJ whole genome shotgun (WGS) entry which is preliminary data.</text>
</comment>
<dbReference type="Proteomes" id="UP000758155">
    <property type="component" value="Unassembled WGS sequence"/>
</dbReference>
<gene>
    <name evidence="2" type="ORF">E8E12_000737</name>
</gene>